<dbReference type="RefSeq" id="WP_166698268.1">
    <property type="nucleotide sequence ID" value="NZ_JAAQTL010000001.1"/>
</dbReference>
<dbReference type="Pfam" id="PF11607">
    <property type="entry name" value="DUF3247"/>
    <property type="match status" value="1"/>
</dbReference>
<reference evidence="1 2" key="1">
    <citation type="journal article" date="2006" name="Int. J. Syst. Evol. Microbiol.">
        <title>Dyella yeojuensis sp. nov., isolated from greenhouse soil in Korea.</title>
        <authorList>
            <person name="Kim B.Y."/>
            <person name="Weon H.Y."/>
            <person name="Lee K.H."/>
            <person name="Seok S.J."/>
            <person name="Kwon S.W."/>
            <person name="Go S.J."/>
            <person name="Stackebrandt E."/>
        </authorList>
    </citation>
    <scope>NUCLEOTIDE SEQUENCE [LARGE SCALE GENOMIC DNA]</scope>
    <source>
        <strain evidence="1 2">DSM 17673</strain>
    </source>
</reference>
<keyword evidence="2" id="KW-1185">Reference proteome</keyword>
<dbReference type="InterPro" id="IPR021649">
    <property type="entry name" value="DUF3247"/>
</dbReference>
<dbReference type="Proteomes" id="UP000518878">
    <property type="component" value="Unassembled WGS sequence"/>
</dbReference>
<proteinExistence type="predicted"/>
<accession>A0A7X5QSF1</accession>
<sequence length="102" mass="11123">MGRIAETVFTDPSDIARLERWVEELAVNARVRVHIAEGPPVEGVVMVTPTVQVFKTPSDGEGINGVVNLEDPRRPGWSVSVWLGDILDVEHMDSVVMGTSKA</sequence>
<comment type="caution">
    <text evidence="1">The sequence shown here is derived from an EMBL/GenBank/DDBJ whole genome shotgun (WGS) entry which is preliminary data.</text>
</comment>
<dbReference type="EMBL" id="JAAQTL010000001">
    <property type="protein sequence ID" value="NID14561.1"/>
    <property type="molecule type" value="Genomic_DNA"/>
</dbReference>
<dbReference type="Gene3D" id="2.30.30.720">
    <property type="entry name" value="Protein of unknown function (DUF3247)"/>
    <property type="match status" value="1"/>
</dbReference>
<dbReference type="AlphaFoldDB" id="A0A7X5QSF1"/>
<name>A0A7X5QSF1_9GAMM</name>
<organism evidence="1 2">
    <name type="scientific">Luteibacter yeojuensis</name>
    <dbReference type="NCBI Taxonomy" id="345309"/>
    <lineage>
        <taxon>Bacteria</taxon>
        <taxon>Pseudomonadati</taxon>
        <taxon>Pseudomonadota</taxon>
        <taxon>Gammaproteobacteria</taxon>
        <taxon>Lysobacterales</taxon>
        <taxon>Rhodanobacteraceae</taxon>
        <taxon>Luteibacter</taxon>
    </lineage>
</organism>
<evidence type="ECO:0000313" key="2">
    <source>
        <dbReference type="Proteomes" id="UP000518878"/>
    </source>
</evidence>
<evidence type="ECO:0000313" key="1">
    <source>
        <dbReference type="EMBL" id="NID14561.1"/>
    </source>
</evidence>
<protein>
    <submittedName>
        <fullName evidence="1">DUF3247 family protein</fullName>
    </submittedName>
</protein>
<gene>
    <name evidence="1" type="ORF">HBF32_03665</name>
</gene>